<accession>A0A914RZE1</accession>
<name>A0A914RZE1_PAREQ</name>
<dbReference type="GO" id="GO:0000127">
    <property type="term" value="C:transcription factor TFIIIC complex"/>
    <property type="evidence" value="ECO:0007669"/>
    <property type="project" value="InterPro"/>
</dbReference>
<protein>
    <submittedName>
        <fullName evidence="2">Uncharacterized protein</fullName>
    </submittedName>
</protein>
<reference evidence="2" key="1">
    <citation type="submission" date="2022-11" db="UniProtKB">
        <authorList>
            <consortium name="WormBaseParasite"/>
        </authorList>
    </citation>
    <scope>IDENTIFICATION</scope>
</reference>
<keyword evidence="1" id="KW-1185">Reference proteome</keyword>
<dbReference type="PANTHER" id="PTHR15180:SF1">
    <property type="entry name" value="GENERAL TRANSCRIPTION FACTOR 3C POLYPEPTIDE 1"/>
    <property type="match status" value="1"/>
</dbReference>
<dbReference type="GO" id="GO:0003677">
    <property type="term" value="F:DNA binding"/>
    <property type="evidence" value="ECO:0007669"/>
    <property type="project" value="InterPro"/>
</dbReference>
<dbReference type="Proteomes" id="UP000887564">
    <property type="component" value="Unplaced"/>
</dbReference>
<dbReference type="PANTHER" id="PTHR15180">
    <property type="entry name" value="GENERAL TRANSCRIPTION FACTOR 3C POLYPEPTIDE 1"/>
    <property type="match status" value="1"/>
</dbReference>
<dbReference type="InterPro" id="IPR044210">
    <property type="entry name" value="Tfc3-like"/>
</dbReference>
<dbReference type="WBParaSite" id="PEQ_0001188501-mRNA-1">
    <property type="protein sequence ID" value="PEQ_0001188501-mRNA-1"/>
    <property type="gene ID" value="PEQ_0001188501"/>
</dbReference>
<evidence type="ECO:0000313" key="1">
    <source>
        <dbReference type="Proteomes" id="UP000887564"/>
    </source>
</evidence>
<evidence type="ECO:0000313" key="2">
    <source>
        <dbReference type="WBParaSite" id="PEQ_0001188501-mRNA-1"/>
    </source>
</evidence>
<proteinExistence type="predicted"/>
<dbReference type="GO" id="GO:0006384">
    <property type="term" value="P:transcription initiation at RNA polymerase III promoter"/>
    <property type="evidence" value="ECO:0007669"/>
    <property type="project" value="InterPro"/>
</dbReference>
<dbReference type="AlphaFoldDB" id="A0A914RZE1"/>
<sequence>MPPLPAFEGIPRGWFMLQDLVNALPLSIFALLVRMKCRCDPLEELLRDPVEHLLLTMCALGLVRVAPNPDPKRYPMAGAQFFFLMRGGSLRDTSTSARGYSCVTPPIDQYQIYDYTFESLQDIRLYWHHFRAIVQSTPLAFRLGVPVEDSTPARLKKYAIGVTDKADMMKRFDDLSVRADPLMPHDGCAGFDSALFVNKMDEAVLRQCHGSLSTESKKIRLRSVRVEAKKTPGHKRSKKRPMDSVDLVSEQRRIHMRSRFTAKERDMLVLIRAVGFFLNPVYRFWLDPTVLRDVMHEYVPGYSVWHHKREFDAFMGMVVLNRSCSTL</sequence>
<organism evidence="1 2">
    <name type="scientific">Parascaris equorum</name>
    <name type="common">Equine roundworm</name>
    <dbReference type="NCBI Taxonomy" id="6256"/>
    <lineage>
        <taxon>Eukaryota</taxon>
        <taxon>Metazoa</taxon>
        <taxon>Ecdysozoa</taxon>
        <taxon>Nematoda</taxon>
        <taxon>Chromadorea</taxon>
        <taxon>Rhabditida</taxon>
        <taxon>Spirurina</taxon>
        <taxon>Ascaridomorpha</taxon>
        <taxon>Ascaridoidea</taxon>
        <taxon>Ascarididae</taxon>
        <taxon>Parascaris</taxon>
    </lineage>
</organism>
<dbReference type="GO" id="GO:0042791">
    <property type="term" value="P:5S class rRNA transcription by RNA polymerase III"/>
    <property type="evidence" value="ECO:0007669"/>
    <property type="project" value="TreeGrafter"/>
</dbReference>